<proteinExistence type="predicted"/>
<feature type="transmembrane region" description="Helical" evidence="1">
    <location>
        <begin position="35"/>
        <end position="57"/>
    </location>
</feature>
<reference evidence="2 3" key="1">
    <citation type="journal article" date="2013" name="Genome Announc.">
        <title>Complete genome sequence of Simiduia agarivorans SA1(T), a marine bacterium able to degrade a variety of polysaccharides.</title>
        <authorList>
            <person name="Lin S.Y."/>
            <person name="Shieh W.Y."/>
            <person name="Chen J.S."/>
            <person name="Tang S.L."/>
        </authorList>
    </citation>
    <scope>NUCLEOTIDE SEQUENCE [LARGE SCALE GENOMIC DNA]</scope>
    <source>
        <strain evidence="3">DSM 21679 / JCM 13881 / BCRC 17597 / SA1</strain>
    </source>
</reference>
<dbReference type="RefSeq" id="WP_015048112.1">
    <property type="nucleotide sequence ID" value="NC_018868.3"/>
</dbReference>
<evidence type="ECO:0000256" key="1">
    <source>
        <dbReference type="SAM" id="Phobius"/>
    </source>
</evidence>
<dbReference type="KEGG" id="saga:M5M_14115"/>
<dbReference type="Proteomes" id="UP000000466">
    <property type="component" value="Chromosome"/>
</dbReference>
<keyword evidence="1" id="KW-0472">Membrane</keyword>
<dbReference type="EMBL" id="CP003746">
    <property type="protein sequence ID" value="AFU99959.1"/>
    <property type="molecule type" value="Genomic_DNA"/>
</dbReference>
<dbReference type="AlphaFoldDB" id="K4KLC1"/>
<evidence type="ECO:0000313" key="2">
    <source>
        <dbReference type="EMBL" id="AFU99959.1"/>
    </source>
</evidence>
<dbReference type="eggNOG" id="ENOG50331DQ">
    <property type="taxonomic scope" value="Bacteria"/>
</dbReference>
<organism evidence="2 3">
    <name type="scientific">Simiduia agarivorans (strain DSM 21679 / JCM 13881 / BCRC 17597 / SA1)</name>
    <dbReference type="NCBI Taxonomy" id="1117647"/>
    <lineage>
        <taxon>Bacteria</taxon>
        <taxon>Pseudomonadati</taxon>
        <taxon>Pseudomonadota</taxon>
        <taxon>Gammaproteobacteria</taxon>
        <taxon>Cellvibrionales</taxon>
        <taxon>Cellvibrionaceae</taxon>
        <taxon>Simiduia</taxon>
    </lineage>
</organism>
<name>K4KLC1_SIMAS</name>
<dbReference type="HOGENOM" id="CLU_144152_0_0_6"/>
<accession>K4KLC1</accession>
<gene>
    <name evidence="2" type="ordered locus">M5M_14115</name>
</gene>
<sequence length="131" mass="13748">MKKIAVYLLALQLAGCGYFLYPERVGQTDGKVDPTVVILDAAGLLFGILPGVVAFAVDLTTGAIYLPAGGTSALDKHTKKLSQTDTLPEGVDADAIARELTMILGQPVSAAELQFFRGDAPLPADIALARY</sequence>
<keyword evidence="1" id="KW-1133">Transmembrane helix</keyword>
<evidence type="ECO:0000313" key="3">
    <source>
        <dbReference type="Proteomes" id="UP000000466"/>
    </source>
</evidence>
<keyword evidence="3" id="KW-1185">Reference proteome</keyword>
<protein>
    <submittedName>
        <fullName evidence="2">Uncharacterized protein</fullName>
    </submittedName>
</protein>
<dbReference type="STRING" id="1117647.M5M_14115"/>
<keyword evidence="1" id="KW-0812">Transmembrane</keyword>